<dbReference type="Gene3D" id="3.20.20.80">
    <property type="entry name" value="Glycosidases"/>
    <property type="match status" value="1"/>
</dbReference>
<comment type="similarity">
    <text evidence="3 8">Belongs to the glycosyl hydrolase 13 family.</text>
</comment>
<comment type="caution">
    <text evidence="12">The sequence shown here is derived from an EMBL/GenBank/DDBJ whole genome shotgun (WGS) entry which is preliminary data.</text>
</comment>
<evidence type="ECO:0000256" key="7">
    <source>
        <dbReference type="ARBA" id="ARBA00023295"/>
    </source>
</evidence>
<dbReference type="OrthoDB" id="550577at2759"/>
<dbReference type="GeneID" id="17042913"/>
<evidence type="ECO:0000256" key="3">
    <source>
        <dbReference type="ARBA" id="ARBA00008061"/>
    </source>
</evidence>
<dbReference type="eggNOG" id="KOG0471">
    <property type="taxonomic scope" value="Eukaryota"/>
</dbReference>
<keyword evidence="5 9" id="KW-0378">Hydrolase</keyword>
<keyword evidence="7 9" id="KW-0326">Glycosidase</keyword>
<evidence type="ECO:0000259" key="10">
    <source>
        <dbReference type="SMART" id="SM00642"/>
    </source>
</evidence>
<accession>I0Z2P3</accession>
<dbReference type="InterPro" id="IPR012850">
    <property type="entry name" value="A-amylase_bs_C"/>
</dbReference>
<dbReference type="AlphaFoldDB" id="I0Z2P3"/>
<dbReference type="InterPro" id="IPR006046">
    <property type="entry name" value="Alpha_amylase"/>
</dbReference>
<evidence type="ECO:0000256" key="1">
    <source>
        <dbReference type="ARBA" id="ARBA00000548"/>
    </source>
</evidence>
<evidence type="ECO:0000256" key="2">
    <source>
        <dbReference type="ARBA" id="ARBA00001913"/>
    </source>
</evidence>
<evidence type="ECO:0000313" key="12">
    <source>
        <dbReference type="EMBL" id="EIE24912.1"/>
    </source>
</evidence>
<dbReference type="InterPro" id="IPR017853">
    <property type="entry name" value="GH"/>
</dbReference>
<gene>
    <name evidence="12" type="ORF">COCSUDRAFT_28437</name>
</gene>
<organism evidence="12 13">
    <name type="scientific">Coccomyxa subellipsoidea (strain C-169)</name>
    <name type="common">Green microalga</name>
    <dbReference type="NCBI Taxonomy" id="574566"/>
    <lineage>
        <taxon>Eukaryota</taxon>
        <taxon>Viridiplantae</taxon>
        <taxon>Chlorophyta</taxon>
        <taxon>core chlorophytes</taxon>
        <taxon>Trebouxiophyceae</taxon>
        <taxon>Trebouxiophyceae incertae sedis</taxon>
        <taxon>Coccomyxaceae</taxon>
        <taxon>Coccomyxa</taxon>
        <taxon>Coccomyxa subellipsoidea</taxon>
    </lineage>
</organism>
<dbReference type="PRINTS" id="PR00110">
    <property type="entry name" value="ALPHAAMYLASE"/>
</dbReference>
<keyword evidence="13" id="KW-1185">Reference proteome</keyword>
<evidence type="ECO:0000256" key="9">
    <source>
        <dbReference type="RuleBase" id="RU361134"/>
    </source>
</evidence>
<dbReference type="GO" id="GO:0004556">
    <property type="term" value="F:alpha-amylase activity"/>
    <property type="evidence" value="ECO:0007669"/>
    <property type="project" value="UniProtKB-UniRule"/>
</dbReference>
<evidence type="ECO:0000256" key="5">
    <source>
        <dbReference type="ARBA" id="ARBA00022801"/>
    </source>
</evidence>
<protein>
    <recommendedName>
        <fullName evidence="4 9">Alpha-amylase</fullName>
        <ecNumber evidence="4 9">3.2.1.1</ecNumber>
    </recommendedName>
</protein>
<dbReference type="CDD" id="cd11314">
    <property type="entry name" value="AmyAc_arch_bac_plant_AmyA"/>
    <property type="match status" value="1"/>
</dbReference>
<dbReference type="GO" id="GO:0005509">
    <property type="term" value="F:calcium ion binding"/>
    <property type="evidence" value="ECO:0007669"/>
    <property type="project" value="InterPro"/>
</dbReference>
<dbReference type="InterPro" id="IPR006047">
    <property type="entry name" value="GH13_cat_dom"/>
</dbReference>
<name>I0Z2P3_COCSC</name>
<feature type="domain" description="Alpha-amylase C-terminal beta-sheet" evidence="11">
    <location>
        <begin position="428"/>
        <end position="491"/>
    </location>
</feature>
<keyword evidence="6 9" id="KW-0119">Carbohydrate metabolism</keyword>
<sequence>MQVSGRALASGGCSCSTIPHQFGRQVLAFQTKARVQSKRVSAQRTVAASTPVATAEKKLKKTASKVADTAKDVADKVVGVSKPDLSKVVLLQAFGWDSCDKGGWYKIVKEKIPDIKASGVTHVWLPPPSQSVSRQGYLPGQLYNLQSLYGSEEELKELLAALKEAGLVPVADIVINHRCADAQDENGVWNNFRDDVSHSGEKIDWGQWAITGNDPEFGGTGNPDTGDDYGPAPDLDHLNEDLRSHLKDWLNHLKEDIGYEGWRFDFVKGYGPEFIKEYVLETVGEGTFNVGEYWVDLRWNGAELDYNQNDARQTIVNWIDGAGGASAAFDFPTKGILQEAVKNCQYWRLRDENNKPPGVIGYWPEQSVTFIDNHDTGSTQQHWPFPDSHVDLGYAYLFTHPGNPTIFWDHYFDNGYKGVIDQLIELRKRAGITAGSNIEILAADHDFYVARINDNVTIKMGPRYDMGDLLPKEEDGWKFAVSGTDFGIWEKTA</sequence>
<dbReference type="STRING" id="574566.I0Z2P3"/>
<evidence type="ECO:0000256" key="8">
    <source>
        <dbReference type="RuleBase" id="RU003615"/>
    </source>
</evidence>
<comment type="cofactor">
    <cofactor evidence="2">
        <name>Ca(2+)</name>
        <dbReference type="ChEBI" id="CHEBI:29108"/>
    </cofactor>
</comment>
<dbReference type="InterPro" id="IPR013780">
    <property type="entry name" value="Glyco_hydro_b"/>
</dbReference>
<dbReference type="Pfam" id="PF07821">
    <property type="entry name" value="Alpha-amyl_C2"/>
    <property type="match status" value="1"/>
</dbReference>
<dbReference type="Pfam" id="PF00128">
    <property type="entry name" value="Alpha-amylase"/>
    <property type="match status" value="1"/>
</dbReference>
<reference evidence="12 13" key="1">
    <citation type="journal article" date="2012" name="Genome Biol.">
        <title>The genome of the polar eukaryotic microalga coccomyxa subellipsoidea reveals traits of cold adaptation.</title>
        <authorList>
            <person name="Blanc G."/>
            <person name="Agarkova I."/>
            <person name="Grimwood J."/>
            <person name="Kuo A."/>
            <person name="Brueggeman A."/>
            <person name="Dunigan D."/>
            <person name="Gurnon J."/>
            <person name="Ladunga I."/>
            <person name="Lindquist E."/>
            <person name="Lucas S."/>
            <person name="Pangilinan J."/>
            <person name="Proschold T."/>
            <person name="Salamov A."/>
            <person name="Schmutz J."/>
            <person name="Weeks D."/>
            <person name="Yamada T."/>
            <person name="Claverie J.M."/>
            <person name="Grigoriev I."/>
            <person name="Van Etten J."/>
            <person name="Lomsadze A."/>
            <person name="Borodovsky M."/>
        </authorList>
    </citation>
    <scope>NUCLEOTIDE SEQUENCE [LARGE SCALE GENOMIC DNA]</scope>
    <source>
        <strain evidence="12 13">C-169</strain>
    </source>
</reference>
<comment type="catalytic activity">
    <reaction evidence="1 9">
        <text>Endohydrolysis of (1-&gt;4)-alpha-D-glucosidic linkages in polysaccharides containing three or more (1-&gt;4)-alpha-linked D-glucose units.</text>
        <dbReference type="EC" id="3.2.1.1"/>
    </reaction>
</comment>
<dbReference type="SUPFAM" id="SSF51445">
    <property type="entry name" value="(Trans)glycosidases"/>
    <property type="match status" value="1"/>
</dbReference>
<dbReference type="PANTHER" id="PTHR43447">
    <property type="entry name" value="ALPHA-AMYLASE"/>
    <property type="match status" value="1"/>
</dbReference>
<evidence type="ECO:0000256" key="6">
    <source>
        <dbReference type="ARBA" id="ARBA00023277"/>
    </source>
</evidence>
<dbReference type="SMART" id="SM00810">
    <property type="entry name" value="Alpha-amyl_C2"/>
    <property type="match status" value="1"/>
</dbReference>
<dbReference type="GO" id="GO:0005975">
    <property type="term" value="P:carbohydrate metabolic process"/>
    <property type="evidence" value="ECO:0007669"/>
    <property type="project" value="InterPro"/>
</dbReference>
<dbReference type="KEGG" id="csl:COCSUDRAFT_28437"/>
<dbReference type="SUPFAM" id="SSF51011">
    <property type="entry name" value="Glycosyl hydrolase domain"/>
    <property type="match status" value="1"/>
</dbReference>
<dbReference type="Proteomes" id="UP000007264">
    <property type="component" value="Unassembled WGS sequence"/>
</dbReference>
<dbReference type="EMBL" id="AGSI01000005">
    <property type="protein sequence ID" value="EIE24912.1"/>
    <property type="molecule type" value="Genomic_DNA"/>
</dbReference>
<dbReference type="EC" id="3.2.1.1" evidence="4 9"/>
<evidence type="ECO:0000256" key="4">
    <source>
        <dbReference type="ARBA" id="ARBA00012595"/>
    </source>
</evidence>
<proteinExistence type="inferred from homology"/>
<dbReference type="RefSeq" id="XP_005649456.1">
    <property type="nucleotide sequence ID" value="XM_005649399.1"/>
</dbReference>
<feature type="domain" description="Glycosyl hydrolase family 13 catalytic" evidence="10">
    <location>
        <begin position="88"/>
        <end position="427"/>
    </location>
</feature>
<dbReference type="SMART" id="SM00642">
    <property type="entry name" value="Aamy"/>
    <property type="match status" value="1"/>
</dbReference>
<dbReference type="Gene3D" id="2.60.40.1180">
    <property type="entry name" value="Golgi alpha-mannosidase II"/>
    <property type="match status" value="1"/>
</dbReference>
<evidence type="ECO:0000313" key="13">
    <source>
        <dbReference type="Proteomes" id="UP000007264"/>
    </source>
</evidence>
<evidence type="ECO:0000259" key="11">
    <source>
        <dbReference type="SMART" id="SM00810"/>
    </source>
</evidence>